<dbReference type="PANTHER" id="PTHR35526:SF3">
    <property type="entry name" value="ANTI-SIGMA-F FACTOR RSBW"/>
    <property type="match status" value="1"/>
</dbReference>
<keyword evidence="1" id="KW-0808">Transferase</keyword>
<sequence>MTAAKHSPQEETRRRSLADVAVGWAPRRGDIVLDVPHQRAGVIVALPEDTGVPVYHLCAPGGGREWTARLDDLHPHEDDAPDGTTWNESVMPPPEAFGRLPGGGAPSCCETLPRTEMSVARARRLASASLRAWSLEAGDQAVSLVVSELVTNTVRHARLAAVVVRVSRVGPRRVRVAVVDFSRTMPTLIDATADDESGRGLATVAGFSSAWGADPLPWGKRVWADLDVPAEDS</sequence>
<evidence type="ECO:0000256" key="1">
    <source>
        <dbReference type="ARBA" id="ARBA00022527"/>
    </source>
</evidence>
<evidence type="ECO:0000313" key="3">
    <source>
        <dbReference type="EMBL" id="GAA2134654.1"/>
    </source>
</evidence>
<evidence type="ECO:0000313" key="4">
    <source>
        <dbReference type="Proteomes" id="UP001500443"/>
    </source>
</evidence>
<keyword evidence="4" id="KW-1185">Reference proteome</keyword>
<keyword evidence="1" id="KW-0418">Kinase</keyword>
<reference evidence="3 4" key="1">
    <citation type="journal article" date="2019" name="Int. J. Syst. Evol. Microbiol.">
        <title>The Global Catalogue of Microorganisms (GCM) 10K type strain sequencing project: providing services to taxonomists for standard genome sequencing and annotation.</title>
        <authorList>
            <consortium name="The Broad Institute Genomics Platform"/>
            <consortium name="The Broad Institute Genome Sequencing Center for Infectious Disease"/>
            <person name="Wu L."/>
            <person name="Ma J."/>
        </authorList>
    </citation>
    <scope>NUCLEOTIDE SEQUENCE [LARGE SCALE GENOMIC DNA]</scope>
    <source>
        <strain evidence="3 4">JCM 15481</strain>
    </source>
</reference>
<dbReference type="EMBL" id="BAAAPF010000161">
    <property type="protein sequence ID" value="GAA2134654.1"/>
    <property type="molecule type" value="Genomic_DNA"/>
</dbReference>
<dbReference type="InterPro" id="IPR050267">
    <property type="entry name" value="Anti-sigma-factor_SerPK"/>
</dbReference>
<evidence type="ECO:0000259" key="2">
    <source>
        <dbReference type="Pfam" id="PF13581"/>
    </source>
</evidence>
<protein>
    <recommendedName>
        <fullName evidence="2">Histidine kinase/HSP90-like ATPase domain-containing protein</fullName>
    </recommendedName>
</protein>
<comment type="caution">
    <text evidence="3">The sequence shown here is derived from an EMBL/GenBank/DDBJ whole genome shotgun (WGS) entry which is preliminary data.</text>
</comment>
<dbReference type="CDD" id="cd16936">
    <property type="entry name" value="HATPase_RsbW-like"/>
    <property type="match status" value="1"/>
</dbReference>
<name>A0ABN2YZX5_9ACTN</name>
<dbReference type="InterPro" id="IPR036890">
    <property type="entry name" value="HATPase_C_sf"/>
</dbReference>
<accession>A0ABN2YZX5</accession>
<dbReference type="Gene3D" id="3.30.565.10">
    <property type="entry name" value="Histidine kinase-like ATPase, C-terminal domain"/>
    <property type="match status" value="1"/>
</dbReference>
<dbReference type="InterPro" id="IPR003594">
    <property type="entry name" value="HATPase_dom"/>
</dbReference>
<gene>
    <name evidence="3" type="ORF">GCM10009802_43240</name>
</gene>
<organism evidence="3 4">
    <name type="scientific">Streptomyces synnematoformans</name>
    <dbReference type="NCBI Taxonomy" id="415721"/>
    <lineage>
        <taxon>Bacteria</taxon>
        <taxon>Bacillati</taxon>
        <taxon>Actinomycetota</taxon>
        <taxon>Actinomycetes</taxon>
        <taxon>Kitasatosporales</taxon>
        <taxon>Streptomycetaceae</taxon>
        <taxon>Streptomyces</taxon>
    </lineage>
</organism>
<dbReference type="RefSeq" id="WP_344291669.1">
    <property type="nucleotide sequence ID" value="NZ_BAAAPF010000161.1"/>
</dbReference>
<dbReference type="PANTHER" id="PTHR35526">
    <property type="entry name" value="ANTI-SIGMA-F FACTOR RSBW-RELATED"/>
    <property type="match status" value="1"/>
</dbReference>
<proteinExistence type="predicted"/>
<feature type="domain" description="Histidine kinase/HSP90-like ATPase" evidence="2">
    <location>
        <begin position="115"/>
        <end position="208"/>
    </location>
</feature>
<dbReference type="SUPFAM" id="SSF55874">
    <property type="entry name" value="ATPase domain of HSP90 chaperone/DNA topoisomerase II/histidine kinase"/>
    <property type="match status" value="1"/>
</dbReference>
<dbReference type="Pfam" id="PF13581">
    <property type="entry name" value="HATPase_c_2"/>
    <property type="match status" value="1"/>
</dbReference>
<dbReference type="Proteomes" id="UP001500443">
    <property type="component" value="Unassembled WGS sequence"/>
</dbReference>
<keyword evidence="1" id="KW-0723">Serine/threonine-protein kinase</keyword>